<reference evidence="1 2" key="1">
    <citation type="submission" date="2018-05" db="EMBL/GenBank/DDBJ databases">
        <title>Genomic Encyclopedia of Type Strains, Phase IV (KMG-IV): sequencing the most valuable type-strain genomes for metagenomic binning, comparative biology and taxonomic classification.</title>
        <authorList>
            <person name="Goeker M."/>
        </authorList>
    </citation>
    <scope>NUCLEOTIDE SEQUENCE [LARGE SCALE GENOMIC DNA]</scope>
    <source>
        <strain evidence="1 2">DSM 566</strain>
    </source>
</reference>
<dbReference type="RefSeq" id="WP_110399111.1">
    <property type="nucleotide sequence ID" value="NZ_QJJS01000001.1"/>
</dbReference>
<dbReference type="PANTHER" id="PTHR43883">
    <property type="entry name" value="SLR0207 PROTEIN"/>
    <property type="match status" value="1"/>
</dbReference>
<organism evidence="1 2">
    <name type="scientific">Sphaerotilus hippei</name>
    <dbReference type="NCBI Taxonomy" id="744406"/>
    <lineage>
        <taxon>Bacteria</taxon>
        <taxon>Pseudomonadati</taxon>
        <taxon>Pseudomonadota</taxon>
        <taxon>Betaproteobacteria</taxon>
        <taxon>Burkholderiales</taxon>
        <taxon>Sphaerotilaceae</taxon>
        <taxon>Sphaerotilus</taxon>
    </lineage>
</organism>
<dbReference type="SUPFAM" id="SSF56112">
    <property type="entry name" value="Protein kinase-like (PK-like)"/>
    <property type="match status" value="1"/>
</dbReference>
<name>A0A318H6D7_9BURK</name>
<accession>A0A318H6D7</accession>
<dbReference type="InterPro" id="IPR052732">
    <property type="entry name" value="Cell-binding_unc_protein"/>
</dbReference>
<keyword evidence="2" id="KW-1185">Reference proteome</keyword>
<evidence type="ECO:0000313" key="1">
    <source>
        <dbReference type="EMBL" id="PXW99560.1"/>
    </source>
</evidence>
<dbReference type="EMBL" id="QJJS01000001">
    <property type="protein sequence ID" value="PXW99560.1"/>
    <property type="molecule type" value="Genomic_DNA"/>
</dbReference>
<dbReference type="Pfam" id="PF13671">
    <property type="entry name" value="AAA_33"/>
    <property type="match status" value="1"/>
</dbReference>
<dbReference type="Gene3D" id="3.40.50.300">
    <property type="entry name" value="P-loop containing nucleotide triphosphate hydrolases"/>
    <property type="match status" value="1"/>
</dbReference>
<dbReference type="AlphaFoldDB" id="A0A318H6D7"/>
<dbReference type="Proteomes" id="UP000247811">
    <property type="component" value="Unassembled WGS sequence"/>
</dbReference>
<dbReference type="Gene3D" id="3.90.1200.10">
    <property type="match status" value="1"/>
</dbReference>
<dbReference type="SUPFAM" id="SSF52540">
    <property type="entry name" value="P-loop containing nucleoside triphosphate hydrolases"/>
    <property type="match status" value="1"/>
</dbReference>
<dbReference type="InterPro" id="IPR011009">
    <property type="entry name" value="Kinase-like_dom_sf"/>
</dbReference>
<proteinExistence type="predicted"/>
<dbReference type="OrthoDB" id="9810277at2"/>
<gene>
    <name evidence="1" type="ORF">C7444_101390</name>
</gene>
<evidence type="ECO:0000313" key="2">
    <source>
        <dbReference type="Proteomes" id="UP000247811"/>
    </source>
</evidence>
<dbReference type="InterPro" id="IPR027417">
    <property type="entry name" value="P-loop_NTPase"/>
</dbReference>
<dbReference type="PANTHER" id="PTHR43883:SF1">
    <property type="entry name" value="GLUCONOKINASE"/>
    <property type="match status" value="1"/>
</dbReference>
<sequence>MPPDMACDELALRLHQGLSRQLAARGPVRTVETHISRLLLVGDDAYKFKKPLALGFLDFSSLAARRHFCEEELRLNRRTAPQIYLEVLPVLGPVDAPRLGRAGDAAHAQAALDWVLHMRRFDDRQVFDRLDEQAALSPARIDRLAQVLAGFHLRLQAEAAPAPEPHPGRTDRVGHWARDNLQALLSLPGGEPWHAALQALQRWTLDGFERLRPLMARRLAAGRVRECHGDLHLGNLVLIEDEPVLFDAIEFNPELRWIDVVADLSFPFMDLLSRGHEALAWRLVSAWFEHTGDHEGAALLAWAAAYRALVRAKVALIQAGQLGGEARHEALGKVRAGITLAQRLARRPAPRLVIVWGLSGTGKSTVAQQVVQALGALRLRSDVERKRLFGLQPSQRPAPAGQPGVGADQLYAPEATRRTYDRLEALASTVLAAGLSVVIDAACLRRAERDALRSLARTAGAEVLLLQCRAPVEALRQRLQARERRGDDASDAGVAVLERQLGFIEPPCAAEGPAVVALDTDVAPGLLPGRVREVLDAAFGPLEA</sequence>
<evidence type="ECO:0008006" key="3">
    <source>
        <dbReference type="Google" id="ProtNLM"/>
    </source>
</evidence>
<comment type="caution">
    <text evidence="1">The sequence shown here is derived from an EMBL/GenBank/DDBJ whole genome shotgun (WGS) entry which is preliminary data.</text>
</comment>
<protein>
    <recommendedName>
        <fullName evidence="3">Aminoglycoside phosphotransferase domain-containing protein</fullName>
    </recommendedName>
</protein>